<feature type="transmembrane region" description="Helical" evidence="1">
    <location>
        <begin position="12"/>
        <end position="30"/>
    </location>
</feature>
<dbReference type="AlphaFoldDB" id="A0A5D2XKM3"/>
<keyword evidence="3" id="KW-1185">Reference proteome</keyword>
<evidence type="ECO:0000313" key="3">
    <source>
        <dbReference type="Proteomes" id="UP000323597"/>
    </source>
</evidence>
<organism evidence="2 3">
    <name type="scientific">Gossypium mustelinum</name>
    <name type="common">Cotton</name>
    <name type="synonym">Gossypium caicoense</name>
    <dbReference type="NCBI Taxonomy" id="34275"/>
    <lineage>
        <taxon>Eukaryota</taxon>
        <taxon>Viridiplantae</taxon>
        <taxon>Streptophyta</taxon>
        <taxon>Embryophyta</taxon>
        <taxon>Tracheophyta</taxon>
        <taxon>Spermatophyta</taxon>
        <taxon>Magnoliopsida</taxon>
        <taxon>eudicotyledons</taxon>
        <taxon>Gunneridae</taxon>
        <taxon>Pentapetalae</taxon>
        <taxon>rosids</taxon>
        <taxon>malvids</taxon>
        <taxon>Malvales</taxon>
        <taxon>Malvaceae</taxon>
        <taxon>Malvoideae</taxon>
        <taxon>Gossypium</taxon>
    </lineage>
</organism>
<gene>
    <name evidence="2" type="ORF">E1A91_A10G126200v1</name>
</gene>
<sequence>MVLRLDGTNVSGFKFLFLLAVMYGLMSILVHSVMYTKFITPLGIDASLNRFFEARAIDHVRVLAHEIDGRQEGRQGLKEAAEYIKAQLERLKERAGSNFRMMQYVPSYTIINLKPNSTVSLSFMFDVLVCLYL</sequence>
<accession>A0A5D2XKM3</accession>
<dbReference type="EMBL" id="CM017645">
    <property type="protein sequence ID" value="TYJ14553.1"/>
    <property type="molecule type" value="Genomic_DNA"/>
</dbReference>
<evidence type="ECO:0000313" key="2">
    <source>
        <dbReference type="EMBL" id="TYJ14553.1"/>
    </source>
</evidence>
<name>A0A5D2XKM3_GOSMU</name>
<dbReference type="Proteomes" id="UP000323597">
    <property type="component" value="Chromosome A10"/>
</dbReference>
<keyword evidence="1" id="KW-1133">Transmembrane helix</keyword>
<protein>
    <submittedName>
        <fullName evidence="2">Uncharacterized protein</fullName>
    </submittedName>
</protein>
<reference evidence="2 3" key="1">
    <citation type="submission" date="2019-07" db="EMBL/GenBank/DDBJ databases">
        <title>WGS assembly of Gossypium mustelinum.</title>
        <authorList>
            <person name="Chen Z.J."/>
            <person name="Sreedasyam A."/>
            <person name="Ando A."/>
            <person name="Song Q."/>
            <person name="De L."/>
            <person name="Hulse-Kemp A."/>
            <person name="Ding M."/>
            <person name="Ye W."/>
            <person name="Kirkbride R."/>
            <person name="Jenkins J."/>
            <person name="Plott C."/>
            <person name="Lovell J."/>
            <person name="Lin Y.-M."/>
            <person name="Vaughn R."/>
            <person name="Liu B."/>
            <person name="Li W."/>
            <person name="Simpson S."/>
            <person name="Scheffler B."/>
            <person name="Saski C."/>
            <person name="Grover C."/>
            <person name="Hu G."/>
            <person name="Conover J."/>
            <person name="Carlson J."/>
            <person name="Shu S."/>
            <person name="Boston L."/>
            <person name="Williams M."/>
            <person name="Peterson D."/>
            <person name="Mcgee K."/>
            <person name="Jones D."/>
            <person name="Wendel J."/>
            <person name="Stelly D."/>
            <person name="Grimwood J."/>
            <person name="Schmutz J."/>
        </authorList>
    </citation>
    <scope>NUCLEOTIDE SEQUENCE [LARGE SCALE GENOMIC DNA]</scope>
    <source>
        <strain evidence="2">1408120.09</strain>
    </source>
</reference>
<proteinExistence type="predicted"/>
<keyword evidence="1" id="KW-0472">Membrane</keyword>
<keyword evidence="1" id="KW-0812">Transmembrane</keyword>
<evidence type="ECO:0000256" key="1">
    <source>
        <dbReference type="SAM" id="Phobius"/>
    </source>
</evidence>